<sequence length="111" mass="11824">MQKVLICCTFVLSGLVGIAHSQDPLGNNSSGPSALYAGAVGEHVGYGGTAERNKEIIVWCILPTKPSTEDSNSALFTRSSLAGFAFAYLQADQYAGQHVYVHPQRDTGSYN</sequence>
<dbReference type="AlphaFoldDB" id="A0A9P8NLC3"/>
<feature type="signal peptide" evidence="1">
    <location>
        <begin position="1"/>
        <end position="21"/>
    </location>
</feature>
<dbReference type="Proteomes" id="UP000813423">
    <property type="component" value="Unassembled WGS sequence"/>
</dbReference>
<evidence type="ECO:0000313" key="2">
    <source>
        <dbReference type="EMBL" id="KAH1908362.1"/>
    </source>
</evidence>
<reference evidence="2" key="1">
    <citation type="submission" date="2021-08" db="EMBL/GenBank/DDBJ databases">
        <title>Global Aspergillus fumigatus from environmental and clinical sources.</title>
        <authorList>
            <person name="Barber A."/>
            <person name="Sae-Ong T."/>
        </authorList>
    </citation>
    <scope>NUCLEOTIDE SEQUENCE</scope>
    <source>
        <strain evidence="2">NRZ-2016-071</strain>
    </source>
</reference>
<evidence type="ECO:0000313" key="3">
    <source>
        <dbReference type="Proteomes" id="UP000813423"/>
    </source>
</evidence>
<organism evidence="2 3">
    <name type="scientific">Aspergillus fumigatus</name>
    <name type="common">Neosartorya fumigata</name>
    <dbReference type="NCBI Taxonomy" id="746128"/>
    <lineage>
        <taxon>Eukaryota</taxon>
        <taxon>Fungi</taxon>
        <taxon>Dikarya</taxon>
        <taxon>Ascomycota</taxon>
        <taxon>Pezizomycotina</taxon>
        <taxon>Eurotiomycetes</taxon>
        <taxon>Eurotiomycetidae</taxon>
        <taxon>Eurotiales</taxon>
        <taxon>Aspergillaceae</taxon>
        <taxon>Aspergillus</taxon>
        <taxon>Aspergillus subgen. Fumigati</taxon>
    </lineage>
</organism>
<proteinExistence type="predicted"/>
<feature type="chain" id="PRO_5040157119" evidence="1">
    <location>
        <begin position="22"/>
        <end position="111"/>
    </location>
</feature>
<dbReference type="EMBL" id="JAIBSC010000020">
    <property type="protein sequence ID" value="KAH1908362.1"/>
    <property type="molecule type" value="Genomic_DNA"/>
</dbReference>
<name>A0A9P8NLC3_ASPFM</name>
<gene>
    <name evidence="2" type="ORF">KXV57_003332</name>
</gene>
<keyword evidence="1" id="KW-0732">Signal</keyword>
<accession>A0A9P8NLC3</accession>
<protein>
    <submittedName>
        <fullName evidence="2">Uncharacterized protein</fullName>
    </submittedName>
</protein>
<evidence type="ECO:0000256" key="1">
    <source>
        <dbReference type="SAM" id="SignalP"/>
    </source>
</evidence>
<comment type="caution">
    <text evidence="2">The sequence shown here is derived from an EMBL/GenBank/DDBJ whole genome shotgun (WGS) entry which is preliminary data.</text>
</comment>